<gene>
    <name evidence="4" type="ordered locus">Theco_0608</name>
</gene>
<dbReference type="KEGG" id="tco:Theco_0608"/>
<organism evidence="4 5">
    <name type="scientific">Thermobacillus composti (strain DSM 18247 / JCM 13945 / KWC4)</name>
    <dbReference type="NCBI Taxonomy" id="717605"/>
    <lineage>
        <taxon>Bacteria</taxon>
        <taxon>Bacillati</taxon>
        <taxon>Bacillota</taxon>
        <taxon>Bacilli</taxon>
        <taxon>Bacillales</taxon>
        <taxon>Paenibacillaceae</taxon>
        <taxon>Thermobacillus</taxon>
    </lineage>
</organism>
<sequence>MERIQVDFAMQRGHEMIIRRDPPFARADLDEVDLQMLQAERPPGLLAVDWFEMDGSVTFRYAIDGRKLLSHWLITGSFGMNEYISLMLGIVEALDNCGHYLLRESCCLLEEKFLFIGGDWRDVALTYIPLREPHAKKPIREELLGLAVRLMGKVERVDGEVVQTMLRLLDDPPASWSKLRVGLLQLLVSEPRGASGSPNADNPRATPYAHPASSLMKPENSAPHVAERSDCPQAPGVVHAPDHADNRTGEAIEWHATADDGEQPDGPAKNRFDLLGKIIRREEPADTPPPETSMFDDREWPGTTGRIRDAGRARWLSASGAILAVALIWRYIYLPSPGTDRLLISLGATLLAAGGLFLLWQRLAARNHGPLDDSPSAGASGGIGDPEAWRPDAESGGRSDDAGIRNDAAELRFPWLADFARDNHQASDAAFAVHAATGGSGTSGGIGAGMFSRLPEGMEAEGSPGMIGVGTADEETGLLADETVLLHQDGRERQGGKFWLVREHEGQHRRIPVEPGITVIGRSETHAGIVDTAEGVSRAHLEIECDGTDVKIKDLASRNGTLLGGEIMVPYKEYLLQDGGAFRLAGPDGPKYTLRKSG</sequence>
<feature type="transmembrane region" description="Helical" evidence="2">
    <location>
        <begin position="342"/>
        <end position="360"/>
    </location>
</feature>
<keyword evidence="5" id="KW-1185">Reference proteome</keyword>
<dbReference type="EMBL" id="CP003255">
    <property type="protein sequence ID" value="AGA56818.1"/>
    <property type="molecule type" value="Genomic_DNA"/>
</dbReference>
<dbReference type="SUPFAM" id="SSF49879">
    <property type="entry name" value="SMAD/FHA domain"/>
    <property type="match status" value="1"/>
</dbReference>
<name>L0E953_THECK</name>
<dbReference type="RefSeq" id="WP_015253582.1">
    <property type="nucleotide sequence ID" value="NC_019897.1"/>
</dbReference>
<evidence type="ECO:0000259" key="3">
    <source>
        <dbReference type="PROSITE" id="PS50006"/>
    </source>
</evidence>
<dbReference type="PROSITE" id="PS50006">
    <property type="entry name" value="FHA_DOMAIN"/>
    <property type="match status" value="1"/>
</dbReference>
<dbReference type="Proteomes" id="UP000010795">
    <property type="component" value="Chromosome"/>
</dbReference>
<feature type="transmembrane region" description="Helical" evidence="2">
    <location>
        <begin position="315"/>
        <end position="336"/>
    </location>
</feature>
<accession>L0E953</accession>
<dbReference type="InterPro" id="IPR008984">
    <property type="entry name" value="SMAD_FHA_dom_sf"/>
</dbReference>
<feature type="compositionally biased region" description="Basic and acidic residues" evidence="1">
    <location>
        <begin position="387"/>
        <end position="403"/>
    </location>
</feature>
<dbReference type="Pfam" id="PF00498">
    <property type="entry name" value="FHA"/>
    <property type="match status" value="1"/>
</dbReference>
<dbReference type="SMART" id="SM00240">
    <property type="entry name" value="FHA"/>
    <property type="match status" value="1"/>
</dbReference>
<dbReference type="InterPro" id="IPR045962">
    <property type="entry name" value="DUF6382"/>
</dbReference>
<dbReference type="Gene3D" id="2.60.200.20">
    <property type="match status" value="1"/>
</dbReference>
<keyword evidence="2" id="KW-0472">Membrane</keyword>
<keyword evidence="2" id="KW-1133">Transmembrane helix</keyword>
<evidence type="ECO:0000313" key="4">
    <source>
        <dbReference type="EMBL" id="AGA56818.1"/>
    </source>
</evidence>
<dbReference type="InterPro" id="IPR000253">
    <property type="entry name" value="FHA_dom"/>
</dbReference>
<dbReference type="Pfam" id="PF19909">
    <property type="entry name" value="DUF6382"/>
    <property type="match status" value="1"/>
</dbReference>
<feature type="region of interest" description="Disordered" evidence="1">
    <location>
        <begin position="192"/>
        <end position="229"/>
    </location>
</feature>
<feature type="domain" description="FHA" evidence="3">
    <location>
        <begin position="518"/>
        <end position="568"/>
    </location>
</feature>
<evidence type="ECO:0000313" key="5">
    <source>
        <dbReference type="Proteomes" id="UP000010795"/>
    </source>
</evidence>
<feature type="region of interest" description="Disordered" evidence="1">
    <location>
        <begin position="283"/>
        <end position="302"/>
    </location>
</feature>
<dbReference type="AlphaFoldDB" id="L0E953"/>
<dbReference type="eggNOG" id="COG1716">
    <property type="taxonomic scope" value="Bacteria"/>
</dbReference>
<dbReference type="CDD" id="cd00060">
    <property type="entry name" value="FHA"/>
    <property type="match status" value="1"/>
</dbReference>
<keyword evidence="2" id="KW-0812">Transmembrane</keyword>
<dbReference type="OrthoDB" id="9783862at2"/>
<evidence type="ECO:0000256" key="1">
    <source>
        <dbReference type="SAM" id="MobiDB-lite"/>
    </source>
</evidence>
<feature type="region of interest" description="Disordered" evidence="1">
    <location>
        <begin position="371"/>
        <end position="403"/>
    </location>
</feature>
<evidence type="ECO:0000256" key="2">
    <source>
        <dbReference type="SAM" id="Phobius"/>
    </source>
</evidence>
<proteinExistence type="predicted"/>
<protein>
    <submittedName>
        <fullName evidence="4">FHA domain-containing protein</fullName>
    </submittedName>
</protein>
<reference evidence="5" key="1">
    <citation type="submission" date="2012-01" db="EMBL/GenBank/DDBJ databases">
        <title>Complete sequence of chromosome of Thermobacillus composti KWC4.</title>
        <authorList>
            <person name="Lucas S."/>
            <person name="Han J."/>
            <person name="Lapidus A."/>
            <person name="Cheng J.-F."/>
            <person name="Goodwin L."/>
            <person name="Pitluck S."/>
            <person name="Peters L."/>
            <person name="Ovchinnikova G."/>
            <person name="Teshima H."/>
            <person name="Detter J.C."/>
            <person name="Han C."/>
            <person name="Tapia R."/>
            <person name="Land M."/>
            <person name="Hauser L."/>
            <person name="Kyrpides N."/>
            <person name="Ivanova N."/>
            <person name="Pagani I."/>
            <person name="Anderson I."/>
            <person name="Woyke T."/>
        </authorList>
    </citation>
    <scope>NUCLEOTIDE SEQUENCE [LARGE SCALE GENOMIC DNA]</scope>
    <source>
        <strain evidence="5">DSM 18247 / JCM 13945 / KWC4</strain>
    </source>
</reference>
<dbReference type="HOGENOM" id="CLU_442640_0_0_9"/>
<dbReference type="STRING" id="717605.Theco_0608"/>